<dbReference type="OrthoDB" id="5868615at2759"/>
<keyword evidence="2" id="KW-1185">Reference proteome</keyword>
<feature type="non-terminal residue" evidence="1">
    <location>
        <position position="1"/>
    </location>
</feature>
<protein>
    <submittedName>
        <fullName evidence="1">Uncharacterized protein</fullName>
    </submittedName>
</protein>
<organism evidence="1 2">
    <name type="scientific">Ancylostoma caninum</name>
    <name type="common">Dog hookworm</name>
    <dbReference type="NCBI Taxonomy" id="29170"/>
    <lineage>
        <taxon>Eukaryota</taxon>
        <taxon>Metazoa</taxon>
        <taxon>Ecdysozoa</taxon>
        <taxon>Nematoda</taxon>
        <taxon>Chromadorea</taxon>
        <taxon>Rhabditida</taxon>
        <taxon>Rhabditina</taxon>
        <taxon>Rhabditomorpha</taxon>
        <taxon>Strongyloidea</taxon>
        <taxon>Ancylostomatidae</taxon>
        <taxon>Ancylostomatinae</taxon>
        <taxon>Ancylostoma</taxon>
    </lineage>
</organism>
<reference evidence="1 2" key="1">
    <citation type="submission" date="2014-10" db="EMBL/GenBank/DDBJ databases">
        <title>Draft genome of the hookworm Ancylostoma caninum.</title>
        <authorList>
            <person name="Mitreva M."/>
        </authorList>
    </citation>
    <scope>NUCLEOTIDE SEQUENCE [LARGE SCALE GENOMIC DNA]</scope>
    <source>
        <strain evidence="1 2">Baltimore</strain>
    </source>
</reference>
<gene>
    <name evidence="1" type="ORF">ANCCAN_06788</name>
</gene>
<sequence length="165" mass="18995">LRLQILSVFQLVANGTKPPPVPPHRKKWRSAANHDFLKDIVFDTFNASNLSKERNIVLGYSRKSFSIHDIFADLVLPPFTSMKNVVYSFVSHLFTKLYGERVIPIVRSHLSRKIDAFPTQLAERVAVAIVIGYQIGEQLAKDDLLIHELKAHLERQLRADFEVYW</sequence>
<evidence type="ECO:0000313" key="1">
    <source>
        <dbReference type="EMBL" id="RCN47208.1"/>
    </source>
</evidence>
<evidence type="ECO:0000313" key="2">
    <source>
        <dbReference type="Proteomes" id="UP000252519"/>
    </source>
</evidence>
<accession>A0A368GUD3</accession>
<dbReference type="Proteomes" id="UP000252519">
    <property type="component" value="Unassembled WGS sequence"/>
</dbReference>
<name>A0A368GUD3_ANCCA</name>
<dbReference type="AlphaFoldDB" id="A0A368GUD3"/>
<proteinExistence type="predicted"/>
<dbReference type="EMBL" id="JOJR01000066">
    <property type="protein sequence ID" value="RCN47208.1"/>
    <property type="molecule type" value="Genomic_DNA"/>
</dbReference>
<comment type="caution">
    <text evidence="1">The sequence shown here is derived from an EMBL/GenBank/DDBJ whole genome shotgun (WGS) entry which is preliminary data.</text>
</comment>